<proteinExistence type="predicted"/>
<dbReference type="KEGG" id="dai:Desaci_3415"/>
<accession>I4D934</accession>
<name>I4D934_DESAJ</name>
<evidence type="ECO:0000313" key="2">
    <source>
        <dbReference type="Proteomes" id="UP000002892"/>
    </source>
</evidence>
<evidence type="ECO:0000313" key="1">
    <source>
        <dbReference type="EMBL" id="AFM42308.1"/>
    </source>
</evidence>
<protein>
    <submittedName>
        <fullName evidence="1">Uncharacterized protein</fullName>
    </submittedName>
</protein>
<dbReference type="Proteomes" id="UP000002892">
    <property type="component" value="Chromosome"/>
</dbReference>
<gene>
    <name evidence="1" type="ordered locus">Desaci_3415</name>
</gene>
<reference evidence="1 2" key="1">
    <citation type="journal article" date="2012" name="J. Bacteriol.">
        <title>Complete genome sequences of Desulfosporosinus orientis DSM765T, Desulfosporosinus youngiae DSM17734T, Desulfosporosinus meridiei DSM13257T, and Desulfosporosinus acidiphilus DSM22704T.</title>
        <authorList>
            <person name="Pester M."/>
            <person name="Brambilla E."/>
            <person name="Alazard D."/>
            <person name="Rattei T."/>
            <person name="Weinmaier T."/>
            <person name="Han J."/>
            <person name="Lucas S."/>
            <person name="Lapidus A."/>
            <person name="Cheng J.F."/>
            <person name="Goodwin L."/>
            <person name="Pitluck S."/>
            <person name="Peters L."/>
            <person name="Ovchinnikova G."/>
            <person name="Teshima H."/>
            <person name="Detter J.C."/>
            <person name="Han C.S."/>
            <person name="Tapia R."/>
            <person name="Land M.L."/>
            <person name="Hauser L."/>
            <person name="Kyrpides N.C."/>
            <person name="Ivanova N.N."/>
            <person name="Pagani I."/>
            <person name="Huntmann M."/>
            <person name="Wei C.L."/>
            <person name="Davenport K.W."/>
            <person name="Daligault H."/>
            <person name="Chain P.S."/>
            <person name="Chen A."/>
            <person name="Mavromatis K."/>
            <person name="Markowitz V."/>
            <person name="Szeto E."/>
            <person name="Mikhailova N."/>
            <person name="Pati A."/>
            <person name="Wagner M."/>
            <person name="Woyke T."/>
            <person name="Ollivier B."/>
            <person name="Klenk H.P."/>
            <person name="Spring S."/>
            <person name="Loy A."/>
        </authorList>
    </citation>
    <scope>NUCLEOTIDE SEQUENCE [LARGE SCALE GENOMIC DNA]</scope>
    <source>
        <strain evidence="2">DSM 22704 / JCM 16185 / SJ4</strain>
    </source>
</reference>
<dbReference type="RefSeq" id="WP_014828297.1">
    <property type="nucleotide sequence ID" value="NC_018068.1"/>
</dbReference>
<keyword evidence="2" id="KW-1185">Reference proteome</keyword>
<dbReference type="HOGENOM" id="CLU_2648547_0_0_9"/>
<sequence>MKSEHEELVKTLTQLQTGRSDWMAEINERATRLARTLELEGIIEALGSNFIEFDDDSYRKIVQKIVVKERTKLYSI</sequence>
<dbReference type="EMBL" id="CP003639">
    <property type="protein sequence ID" value="AFM42308.1"/>
    <property type="molecule type" value="Genomic_DNA"/>
</dbReference>
<organism evidence="1 2">
    <name type="scientific">Desulfosporosinus acidiphilus (strain DSM 22704 / JCM 16185 / SJ4)</name>
    <dbReference type="NCBI Taxonomy" id="646529"/>
    <lineage>
        <taxon>Bacteria</taxon>
        <taxon>Bacillati</taxon>
        <taxon>Bacillota</taxon>
        <taxon>Clostridia</taxon>
        <taxon>Eubacteriales</taxon>
        <taxon>Desulfitobacteriaceae</taxon>
        <taxon>Desulfosporosinus</taxon>
    </lineage>
</organism>
<dbReference type="AlphaFoldDB" id="I4D934"/>